<evidence type="ECO:0000313" key="1">
    <source>
        <dbReference type="EMBL" id="QKF77232.1"/>
    </source>
</evidence>
<dbReference type="AlphaFoldDB" id="A0AAE7BFS9"/>
<dbReference type="PANTHER" id="PTHR34822">
    <property type="entry name" value="GRPB DOMAIN PROTEIN (AFU_ORTHOLOGUE AFUA_1G01530)"/>
    <property type="match status" value="1"/>
</dbReference>
<proteinExistence type="predicted"/>
<dbReference type="KEGG" id="adz:ADFLV_1199"/>
<dbReference type="Pfam" id="PF04229">
    <property type="entry name" value="GrpB"/>
    <property type="match status" value="1"/>
</dbReference>
<dbReference type="RefSeq" id="WP_129011068.1">
    <property type="nucleotide sequence ID" value="NZ_CP053835.1"/>
</dbReference>
<keyword evidence="2" id="KW-1185">Reference proteome</keyword>
<dbReference type="InterPro" id="IPR043519">
    <property type="entry name" value="NT_sf"/>
</dbReference>
<accession>A0AAE7BFS9</accession>
<dbReference type="Gene3D" id="3.30.460.10">
    <property type="entry name" value="Beta Polymerase, domain 2"/>
    <property type="match status" value="1"/>
</dbReference>
<name>A0AAE7BFS9_9BACT</name>
<dbReference type="Proteomes" id="UP000503313">
    <property type="component" value="Chromosome"/>
</dbReference>
<protein>
    <submittedName>
        <fullName evidence="1">Nucleotidyltransferase, GrpB family</fullName>
    </submittedName>
</protein>
<dbReference type="PANTHER" id="PTHR34822:SF1">
    <property type="entry name" value="GRPB FAMILY PROTEIN"/>
    <property type="match status" value="1"/>
</dbReference>
<sequence length="173" mass="20208">MKILKYEKIEASFKPWNEDYFDVAKALIEFISTKEFEVIHIGSTSFMVGGKGIIDLSILYKNNDLNKAINHIKSLGFQDQISQNPFPKERPRKDGIVIFNNSKYIIHLHVIENNSLEHIKQIKYKEYMLSNPSARKEYENKKLEILKKGIIEQEEYGKEKSPFVKSIITKIDI</sequence>
<dbReference type="EMBL" id="CP053835">
    <property type="protein sequence ID" value="QKF77232.1"/>
    <property type="molecule type" value="Genomic_DNA"/>
</dbReference>
<evidence type="ECO:0000313" key="2">
    <source>
        <dbReference type="Proteomes" id="UP000503313"/>
    </source>
</evidence>
<gene>
    <name evidence="1" type="ORF">ADFLV_1199</name>
</gene>
<dbReference type="InterPro" id="IPR007344">
    <property type="entry name" value="GrpB/CoaE"/>
</dbReference>
<organism evidence="1 2">
    <name type="scientific">Arcobacter defluvii</name>
    <dbReference type="NCBI Taxonomy" id="873191"/>
    <lineage>
        <taxon>Bacteria</taxon>
        <taxon>Pseudomonadati</taxon>
        <taxon>Campylobacterota</taxon>
        <taxon>Epsilonproteobacteria</taxon>
        <taxon>Campylobacterales</taxon>
        <taxon>Arcobacteraceae</taxon>
        <taxon>Arcobacter</taxon>
    </lineage>
</organism>
<reference evidence="1 2" key="1">
    <citation type="submission" date="2020-05" db="EMBL/GenBank/DDBJ databases">
        <title>Complete genome sequencing of Campylobacter and Arcobacter type strains.</title>
        <authorList>
            <person name="Miller W.G."/>
            <person name="Yee E."/>
        </authorList>
    </citation>
    <scope>NUCLEOTIDE SEQUENCE [LARGE SCALE GENOMIC DNA]</scope>
    <source>
        <strain evidence="1 2">LMG 25694</strain>
    </source>
</reference>
<dbReference type="SUPFAM" id="SSF81301">
    <property type="entry name" value="Nucleotidyltransferase"/>
    <property type="match status" value="1"/>
</dbReference>